<protein>
    <submittedName>
        <fullName evidence="1">Uncharacterized protein</fullName>
    </submittedName>
</protein>
<dbReference type="STRING" id="1184609.KILIM_099_00020"/>
<evidence type="ECO:0000313" key="1">
    <source>
        <dbReference type="EMBL" id="GAB98078.1"/>
    </source>
</evidence>
<dbReference type="EMBL" id="BAHD01000099">
    <property type="protein sequence ID" value="GAB98078.1"/>
    <property type="molecule type" value="Genomic_DNA"/>
</dbReference>
<sequence>MGLPRRTPPPLTVTKCAQWMTLRATAVDAALARDRDDRRTRRFFERAKLPDEVYLPSVLHDTPGLRIGHAETSAQIFRPGQGRPEWLDARVLDTLARRSPAPFARKLPPDVHPDVLRAADSLAERSPAQVRADAVEPGRRTDAHEWLPRVRAQVISP</sequence>
<gene>
    <name evidence="1" type="ORF">KILIM_099_00020</name>
</gene>
<name>K6VPD1_9MICO</name>
<evidence type="ECO:0000313" key="2">
    <source>
        <dbReference type="Proteomes" id="UP000008366"/>
    </source>
</evidence>
<comment type="caution">
    <text evidence="1">The sequence shown here is derived from an EMBL/GenBank/DDBJ whole genome shotgun (WGS) entry which is preliminary data.</text>
</comment>
<reference evidence="1 2" key="1">
    <citation type="submission" date="2012-08" db="EMBL/GenBank/DDBJ databases">
        <title>Whole genome shotgun sequence of Kineosphaera limosa NBRC 100340.</title>
        <authorList>
            <person name="Yoshida I."/>
            <person name="Isaki S."/>
            <person name="Hosoyama A."/>
            <person name="Tsuchikane K."/>
            <person name="Katsumata H."/>
            <person name="Ando Y."/>
            <person name="Ohji S."/>
            <person name="Hamada M."/>
            <person name="Tamura T."/>
            <person name="Yamazoe A."/>
            <person name="Yamazaki S."/>
            <person name="Fujita N."/>
        </authorList>
    </citation>
    <scope>NUCLEOTIDE SEQUENCE [LARGE SCALE GENOMIC DNA]</scope>
    <source>
        <strain evidence="1 2">NBRC 100340</strain>
    </source>
</reference>
<organism evidence="1 2">
    <name type="scientific">Kineosphaera limosa NBRC 100340</name>
    <dbReference type="NCBI Taxonomy" id="1184609"/>
    <lineage>
        <taxon>Bacteria</taxon>
        <taxon>Bacillati</taxon>
        <taxon>Actinomycetota</taxon>
        <taxon>Actinomycetes</taxon>
        <taxon>Micrococcales</taxon>
        <taxon>Dermatophilaceae</taxon>
        <taxon>Kineosphaera</taxon>
    </lineage>
</organism>
<dbReference type="AlphaFoldDB" id="K6VPD1"/>
<proteinExistence type="predicted"/>
<dbReference type="Proteomes" id="UP000008366">
    <property type="component" value="Unassembled WGS sequence"/>
</dbReference>
<accession>K6VPD1</accession>
<keyword evidence="2" id="KW-1185">Reference proteome</keyword>